<dbReference type="Gene3D" id="3.40.630.40">
    <property type="entry name" value="Zn-dependent exopeptidases"/>
    <property type="match status" value="1"/>
</dbReference>
<keyword evidence="2" id="KW-0812">Transmembrane</keyword>
<name>A0A1I2I239_9BACL</name>
<keyword evidence="1" id="KW-0378">Hydrolase</keyword>
<dbReference type="GO" id="GO:0008745">
    <property type="term" value="F:N-acetylmuramoyl-L-alanine amidase activity"/>
    <property type="evidence" value="ECO:0007669"/>
    <property type="project" value="InterPro"/>
</dbReference>
<keyword evidence="5" id="KW-1185">Reference proteome</keyword>
<organism evidence="4 5">
    <name type="scientific">Paenibacillus algorifonticola</name>
    <dbReference type="NCBI Taxonomy" id="684063"/>
    <lineage>
        <taxon>Bacteria</taxon>
        <taxon>Bacillati</taxon>
        <taxon>Bacillota</taxon>
        <taxon>Bacilli</taxon>
        <taxon>Bacillales</taxon>
        <taxon>Paenibacillaceae</taxon>
        <taxon>Paenibacillus</taxon>
    </lineage>
</organism>
<sequence length="262" mass="28915">MVFLRRWGRRWVVWITLKGALRLTAAVLAIALVWTLLTYGDERTARTWKTWATPLSGKTIALDAGHGGVDGGAVSKQGVVEKDLNMAIALYLRDYLQQAGAIVVMTREGDYDLAAPDTKTYSRRKTEDLHNRVKVIKESRPNLVVSIHMNSIPSAKWSGAQTFYNPANHQDSKLLAAAIQNEIKRNLENTSRVAATENTVYLLKAITDVPTALIEVGFLSNPGEASRLADSEYQRKVAASIYQGMLRYAAGEKMTLPAGDKP</sequence>
<feature type="domain" description="MurNAc-LAA" evidence="3">
    <location>
        <begin position="133"/>
        <end position="246"/>
    </location>
</feature>
<gene>
    <name evidence="4" type="ORF">SAMN04487969_1308</name>
</gene>
<dbReference type="PANTHER" id="PTHR30404">
    <property type="entry name" value="N-ACETYLMURAMOYL-L-ALANINE AMIDASE"/>
    <property type="match status" value="1"/>
</dbReference>
<evidence type="ECO:0000259" key="3">
    <source>
        <dbReference type="SMART" id="SM00646"/>
    </source>
</evidence>
<dbReference type="SMART" id="SM00646">
    <property type="entry name" value="Ami_3"/>
    <property type="match status" value="1"/>
</dbReference>
<evidence type="ECO:0000313" key="4">
    <source>
        <dbReference type="EMBL" id="SFF36469.1"/>
    </source>
</evidence>
<dbReference type="EMBL" id="FONN01000030">
    <property type="protein sequence ID" value="SFF36469.1"/>
    <property type="molecule type" value="Genomic_DNA"/>
</dbReference>
<keyword evidence="2" id="KW-0472">Membrane</keyword>
<dbReference type="NCBIfam" id="TIGR02883">
    <property type="entry name" value="spore_cwlD"/>
    <property type="match status" value="1"/>
</dbReference>
<feature type="transmembrane region" description="Helical" evidence="2">
    <location>
        <begin position="20"/>
        <end position="39"/>
    </location>
</feature>
<keyword evidence="2" id="KW-1133">Transmembrane helix</keyword>
<protein>
    <submittedName>
        <fullName evidence="4">N-acetylmuramoyl-L-alanine amidase</fullName>
    </submittedName>
</protein>
<evidence type="ECO:0000313" key="5">
    <source>
        <dbReference type="Proteomes" id="UP000183410"/>
    </source>
</evidence>
<proteinExistence type="predicted"/>
<dbReference type="InterPro" id="IPR014234">
    <property type="entry name" value="Spore_CwlD"/>
</dbReference>
<evidence type="ECO:0000256" key="2">
    <source>
        <dbReference type="SAM" id="Phobius"/>
    </source>
</evidence>
<dbReference type="CDD" id="cd02696">
    <property type="entry name" value="MurNAc-LAA"/>
    <property type="match status" value="1"/>
</dbReference>
<dbReference type="InterPro" id="IPR002508">
    <property type="entry name" value="MurNAc-LAA_cat"/>
</dbReference>
<evidence type="ECO:0000256" key="1">
    <source>
        <dbReference type="ARBA" id="ARBA00022801"/>
    </source>
</evidence>
<dbReference type="SUPFAM" id="SSF53187">
    <property type="entry name" value="Zn-dependent exopeptidases"/>
    <property type="match status" value="1"/>
</dbReference>
<dbReference type="PANTHER" id="PTHR30404:SF0">
    <property type="entry name" value="N-ACETYLMURAMOYL-L-ALANINE AMIDASE AMIC"/>
    <property type="match status" value="1"/>
</dbReference>
<dbReference type="GO" id="GO:0030288">
    <property type="term" value="C:outer membrane-bounded periplasmic space"/>
    <property type="evidence" value="ECO:0007669"/>
    <property type="project" value="TreeGrafter"/>
</dbReference>
<dbReference type="InterPro" id="IPR050695">
    <property type="entry name" value="N-acetylmuramoyl_amidase_3"/>
</dbReference>
<dbReference type="GO" id="GO:0009253">
    <property type="term" value="P:peptidoglycan catabolic process"/>
    <property type="evidence" value="ECO:0007669"/>
    <property type="project" value="InterPro"/>
</dbReference>
<reference evidence="5" key="1">
    <citation type="submission" date="2016-10" db="EMBL/GenBank/DDBJ databases">
        <authorList>
            <person name="Varghese N."/>
            <person name="Submissions S."/>
        </authorList>
    </citation>
    <scope>NUCLEOTIDE SEQUENCE [LARGE SCALE GENOMIC DNA]</scope>
    <source>
        <strain evidence="5">CGMCC 1.10223</strain>
    </source>
</reference>
<dbReference type="Proteomes" id="UP000183410">
    <property type="component" value="Unassembled WGS sequence"/>
</dbReference>
<accession>A0A1I2I239</accession>
<dbReference type="Pfam" id="PF01520">
    <property type="entry name" value="Amidase_3"/>
    <property type="match status" value="1"/>
</dbReference>
<dbReference type="AlphaFoldDB" id="A0A1I2I239"/>